<dbReference type="GeneID" id="37178756"/>
<name>A0A8T8X484_ASPJA</name>
<dbReference type="InterPro" id="IPR000719">
    <property type="entry name" value="Prot_kinase_dom"/>
</dbReference>
<dbReference type="RefSeq" id="XP_025528749.1">
    <property type="nucleotide sequence ID" value="XM_025675064.1"/>
</dbReference>
<dbReference type="EC" id="2.7.11.1" evidence="1"/>
<evidence type="ECO:0000256" key="10">
    <source>
        <dbReference type="SAM" id="MobiDB-lite"/>
    </source>
</evidence>
<dbReference type="SUPFAM" id="SSF56112">
    <property type="entry name" value="Protein kinase-like (PK-like)"/>
    <property type="match status" value="1"/>
</dbReference>
<organism evidence="12 13">
    <name type="scientific">Aspergillus japonicus CBS 114.51</name>
    <dbReference type="NCBI Taxonomy" id="1448312"/>
    <lineage>
        <taxon>Eukaryota</taxon>
        <taxon>Fungi</taxon>
        <taxon>Dikarya</taxon>
        <taxon>Ascomycota</taxon>
        <taxon>Pezizomycotina</taxon>
        <taxon>Eurotiomycetes</taxon>
        <taxon>Eurotiomycetidae</taxon>
        <taxon>Eurotiales</taxon>
        <taxon>Aspergillaceae</taxon>
        <taxon>Aspergillus</taxon>
        <taxon>Aspergillus subgen. Circumdati</taxon>
    </lineage>
</organism>
<feature type="binding site" evidence="9">
    <location>
        <position position="114"/>
    </location>
    <ligand>
        <name>ATP</name>
        <dbReference type="ChEBI" id="CHEBI:30616"/>
    </ligand>
</feature>
<sequence>MHAKRWEPTIFLRAPISWISTSTPLSPKSDPNESTASSSPPSPSPTPRPSKPQYRLIEDVEALHRYRPGGSPPLQVGDHLAEDRYQLVHKLGSGGYSTIWLARDLREARYVAVKTITADASDDTPEATLLHSLGPLPPRPGKEVFPPLLDDFWVAGCNGRHWCVVTPPARMSVFDAKEVSTFGLFRPRVAQSMIAQLIRGVSFLHSLGVVHDLHLGNILVQFPTSLDSIAPSELYERYGVPESEEVVRLDGKPLAEGVPARVFVPGWFGPPEARFSDEPLSFASDIWTLACTIWEILGQRPLFETFFPSPDRVTAEQVEVLGKLPDEWWGKWGRRLDWFSEEGELDLRRFEDSVQKPRAEVGFGQVA</sequence>
<evidence type="ECO:0000256" key="6">
    <source>
        <dbReference type="ARBA" id="ARBA00022840"/>
    </source>
</evidence>
<keyword evidence="6 9" id="KW-0067">ATP-binding</keyword>
<dbReference type="PROSITE" id="PS50011">
    <property type="entry name" value="PROTEIN_KINASE_DOM"/>
    <property type="match status" value="1"/>
</dbReference>
<evidence type="ECO:0000256" key="7">
    <source>
        <dbReference type="ARBA" id="ARBA00047899"/>
    </source>
</evidence>
<dbReference type="Gene3D" id="3.30.200.20">
    <property type="entry name" value="Phosphorylase Kinase, domain 1"/>
    <property type="match status" value="1"/>
</dbReference>
<dbReference type="InterPro" id="IPR011009">
    <property type="entry name" value="Kinase-like_dom_sf"/>
</dbReference>
<dbReference type="Proteomes" id="UP000249497">
    <property type="component" value="Unassembled WGS sequence"/>
</dbReference>
<keyword evidence="4 9" id="KW-0547">Nucleotide-binding</keyword>
<dbReference type="Pfam" id="PF00069">
    <property type="entry name" value="Pkinase"/>
    <property type="match status" value="1"/>
</dbReference>
<evidence type="ECO:0000313" key="13">
    <source>
        <dbReference type="Proteomes" id="UP000249497"/>
    </source>
</evidence>
<evidence type="ECO:0000256" key="8">
    <source>
        <dbReference type="ARBA" id="ARBA00048679"/>
    </source>
</evidence>
<evidence type="ECO:0000256" key="5">
    <source>
        <dbReference type="ARBA" id="ARBA00022777"/>
    </source>
</evidence>
<feature type="domain" description="Protein kinase" evidence="11">
    <location>
        <begin position="85"/>
        <end position="367"/>
    </location>
</feature>
<dbReference type="GO" id="GO:0005524">
    <property type="term" value="F:ATP binding"/>
    <property type="evidence" value="ECO:0007669"/>
    <property type="project" value="UniProtKB-UniRule"/>
</dbReference>
<keyword evidence="13" id="KW-1185">Reference proteome</keyword>
<evidence type="ECO:0000256" key="3">
    <source>
        <dbReference type="ARBA" id="ARBA00022679"/>
    </source>
</evidence>
<dbReference type="EMBL" id="KZ824786">
    <property type="protein sequence ID" value="RAH82855.1"/>
    <property type="molecule type" value="Genomic_DNA"/>
</dbReference>
<dbReference type="AlphaFoldDB" id="A0A8T8X484"/>
<keyword evidence="5 12" id="KW-0418">Kinase</keyword>
<feature type="compositionally biased region" description="Pro residues" evidence="10">
    <location>
        <begin position="40"/>
        <end position="50"/>
    </location>
</feature>
<dbReference type="SMART" id="SM00220">
    <property type="entry name" value="S_TKc"/>
    <property type="match status" value="1"/>
</dbReference>
<comment type="catalytic activity">
    <reaction evidence="8">
        <text>L-seryl-[protein] + ATP = O-phospho-L-seryl-[protein] + ADP + H(+)</text>
        <dbReference type="Rhea" id="RHEA:17989"/>
        <dbReference type="Rhea" id="RHEA-COMP:9863"/>
        <dbReference type="Rhea" id="RHEA-COMP:11604"/>
        <dbReference type="ChEBI" id="CHEBI:15378"/>
        <dbReference type="ChEBI" id="CHEBI:29999"/>
        <dbReference type="ChEBI" id="CHEBI:30616"/>
        <dbReference type="ChEBI" id="CHEBI:83421"/>
        <dbReference type="ChEBI" id="CHEBI:456216"/>
        <dbReference type="EC" id="2.7.11.1"/>
    </reaction>
</comment>
<dbReference type="GO" id="GO:0005737">
    <property type="term" value="C:cytoplasm"/>
    <property type="evidence" value="ECO:0007669"/>
    <property type="project" value="TreeGrafter"/>
</dbReference>
<evidence type="ECO:0000256" key="2">
    <source>
        <dbReference type="ARBA" id="ARBA00022527"/>
    </source>
</evidence>
<dbReference type="Gene3D" id="1.10.510.10">
    <property type="entry name" value="Transferase(Phosphotransferase) domain 1"/>
    <property type="match status" value="1"/>
</dbReference>
<reference evidence="12 13" key="1">
    <citation type="submission" date="2018-02" db="EMBL/GenBank/DDBJ databases">
        <title>The genomes of Aspergillus section Nigri reveals drivers in fungal speciation.</title>
        <authorList>
            <consortium name="DOE Joint Genome Institute"/>
            <person name="Vesth T.C."/>
            <person name="Nybo J."/>
            <person name="Theobald S."/>
            <person name="Brandl J."/>
            <person name="Frisvad J.C."/>
            <person name="Nielsen K.F."/>
            <person name="Lyhne E.K."/>
            <person name="Kogle M.E."/>
            <person name="Kuo A."/>
            <person name="Riley R."/>
            <person name="Clum A."/>
            <person name="Nolan M."/>
            <person name="Lipzen A."/>
            <person name="Salamov A."/>
            <person name="Henrissat B."/>
            <person name="Wiebenga A."/>
            <person name="De vries R.P."/>
            <person name="Grigoriev I.V."/>
            <person name="Mortensen U.H."/>
            <person name="Andersen M.R."/>
            <person name="Baker S.E."/>
        </authorList>
    </citation>
    <scope>NUCLEOTIDE SEQUENCE [LARGE SCALE GENOMIC DNA]</scope>
    <source>
        <strain evidence="12 13">CBS 114.51</strain>
    </source>
</reference>
<dbReference type="GO" id="GO:0004674">
    <property type="term" value="F:protein serine/threonine kinase activity"/>
    <property type="evidence" value="ECO:0007669"/>
    <property type="project" value="UniProtKB-KW"/>
</dbReference>
<accession>A0A8T8X484</accession>
<keyword evidence="3" id="KW-0808">Transferase</keyword>
<dbReference type="PROSITE" id="PS00107">
    <property type="entry name" value="PROTEIN_KINASE_ATP"/>
    <property type="match status" value="1"/>
</dbReference>
<evidence type="ECO:0000313" key="12">
    <source>
        <dbReference type="EMBL" id="RAH82855.1"/>
    </source>
</evidence>
<comment type="catalytic activity">
    <reaction evidence="7">
        <text>L-threonyl-[protein] + ATP = O-phospho-L-threonyl-[protein] + ADP + H(+)</text>
        <dbReference type="Rhea" id="RHEA:46608"/>
        <dbReference type="Rhea" id="RHEA-COMP:11060"/>
        <dbReference type="Rhea" id="RHEA-COMP:11605"/>
        <dbReference type="ChEBI" id="CHEBI:15378"/>
        <dbReference type="ChEBI" id="CHEBI:30013"/>
        <dbReference type="ChEBI" id="CHEBI:30616"/>
        <dbReference type="ChEBI" id="CHEBI:61977"/>
        <dbReference type="ChEBI" id="CHEBI:456216"/>
        <dbReference type="EC" id="2.7.11.1"/>
    </reaction>
</comment>
<dbReference type="GO" id="GO:0005634">
    <property type="term" value="C:nucleus"/>
    <property type="evidence" value="ECO:0007669"/>
    <property type="project" value="TreeGrafter"/>
</dbReference>
<dbReference type="PANTHER" id="PTHR47634:SF9">
    <property type="entry name" value="PROTEIN KINASE DOMAIN-CONTAINING PROTEIN-RELATED"/>
    <property type="match status" value="1"/>
</dbReference>
<proteinExistence type="predicted"/>
<keyword evidence="2" id="KW-0723">Serine/threonine-protein kinase</keyword>
<gene>
    <name evidence="12" type="ORF">BO86DRAFT_418102</name>
</gene>
<dbReference type="GO" id="GO:0050684">
    <property type="term" value="P:regulation of mRNA processing"/>
    <property type="evidence" value="ECO:0007669"/>
    <property type="project" value="TreeGrafter"/>
</dbReference>
<evidence type="ECO:0000256" key="9">
    <source>
        <dbReference type="PROSITE-ProRule" id="PRU10141"/>
    </source>
</evidence>
<feature type="region of interest" description="Disordered" evidence="10">
    <location>
        <begin position="20"/>
        <end position="52"/>
    </location>
</feature>
<dbReference type="InterPro" id="IPR017441">
    <property type="entry name" value="Protein_kinase_ATP_BS"/>
</dbReference>
<dbReference type="GO" id="GO:0000245">
    <property type="term" value="P:spliceosomal complex assembly"/>
    <property type="evidence" value="ECO:0007669"/>
    <property type="project" value="TreeGrafter"/>
</dbReference>
<dbReference type="InterPro" id="IPR051334">
    <property type="entry name" value="SRPK"/>
</dbReference>
<dbReference type="OrthoDB" id="5979581at2759"/>
<dbReference type="PANTHER" id="PTHR47634">
    <property type="entry name" value="PROTEIN KINASE DOMAIN-CONTAINING PROTEIN-RELATED"/>
    <property type="match status" value="1"/>
</dbReference>
<protein>
    <recommendedName>
        <fullName evidence="1">non-specific serine/threonine protein kinase</fullName>
        <ecNumber evidence="1">2.7.11.1</ecNumber>
    </recommendedName>
</protein>
<evidence type="ECO:0000256" key="4">
    <source>
        <dbReference type="ARBA" id="ARBA00022741"/>
    </source>
</evidence>
<evidence type="ECO:0000259" key="11">
    <source>
        <dbReference type="PROSITE" id="PS50011"/>
    </source>
</evidence>
<evidence type="ECO:0000256" key="1">
    <source>
        <dbReference type="ARBA" id="ARBA00012513"/>
    </source>
</evidence>